<dbReference type="AlphaFoldDB" id="A0AAV5MR37"/>
<name>A0AAV5MR37_9ROSI</name>
<accession>A0AAV5MR37</accession>
<protein>
    <submittedName>
        <fullName evidence="1">Uncharacterized protein</fullName>
    </submittedName>
</protein>
<organism evidence="1 2">
    <name type="scientific">Rubroshorea leprosula</name>
    <dbReference type="NCBI Taxonomy" id="152421"/>
    <lineage>
        <taxon>Eukaryota</taxon>
        <taxon>Viridiplantae</taxon>
        <taxon>Streptophyta</taxon>
        <taxon>Embryophyta</taxon>
        <taxon>Tracheophyta</taxon>
        <taxon>Spermatophyta</taxon>
        <taxon>Magnoliopsida</taxon>
        <taxon>eudicotyledons</taxon>
        <taxon>Gunneridae</taxon>
        <taxon>Pentapetalae</taxon>
        <taxon>rosids</taxon>
        <taxon>malvids</taxon>
        <taxon>Malvales</taxon>
        <taxon>Dipterocarpaceae</taxon>
        <taxon>Rubroshorea</taxon>
    </lineage>
</organism>
<proteinExistence type="predicted"/>
<keyword evidence="2" id="KW-1185">Reference proteome</keyword>
<reference evidence="1 2" key="1">
    <citation type="journal article" date="2021" name="Commun. Biol.">
        <title>The genome of Shorea leprosula (Dipterocarpaceae) highlights the ecological relevance of drought in aseasonal tropical rainforests.</title>
        <authorList>
            <person name="Ng K.K.S."/>
            <person name="Kobayashi M.J."/>
            <person name="Fawcett J.A."/>
            <person name="Hatakeyama M."/>
            <person name="Paape T."/>
            <person name="Ng C.H."/>
            <person name="Ang C.C."/>
            <person name="Tnah L.H."/>
            <person name="Lee C.T."/>
            <person name="Nishiyama T."/>
            <person name="Sese J."/>
            <person name="O'Brien M.J."/>
            <person name="Copetti D."/>
            <person name="Mohd Noor M.I."/>
            <person name="Ong R.C."/>
            <person name="Putra M."/>
            <person name="Sireger I.Z."/>
            <person name="Indrioko S."/>
            <person name="Kosugi Y."/>
            <person name="Izuno A."/>
            <person name="Isagi Y."/>
            <person name="Lee S.L."/>
            <person name="Shimizu K.K."/>
        </authorList>
    </citation>
    <scope>NUCLEOTIDE SEQUENCE [LARGE SCALE GENOMIC DNA]</scope>
    <source>
        <strain evidence="1">214</strain>
    </source>
</reference>
<gene>
    <name evidence="1" type="ORF">SLEP1_g59013</name>
</gene>
<dbReference type="Proteomes" id="UP001054252">
    <property type="component" value="Unassembled WGS sequence"/>
</dbReference>
<dbReference type="EMBL" id="BPVZ01000704">
    <property type="protein sequence ID" value="GKV52431.1"/>
    <property type="molecule type" value="Genomic_DNA"/>
</dbReference>
<evidence type="ECO:0000313" key="1">
    <source>
        <dbReference type="EMBL" id="GKV52431.1"/>
    </source>
</evidence>
<sequence>MNARVVWNGGVTGIKGQVAWSFEVLRLSYVQPQKIGRWARDSQRDPYATDTGQFIEAELARLLELIEFVKGWLLVC</sequence>
<comment type="caution">
    <text evidence="1">The sequence shown here is derived from an EMBL/GenBank/DDBJ whole genome shotgun (WGS) entry which is preliminary data.</text>
</comment>
<evidence type="ECO:0000313" key="2">
    <source>
        <dbReference type="Proteomes" id="UP001054252"/>
    </source>
</evidence>